<dbReference type="OrthoDB" id="280696at2"/>
<dbReference type="InterPro" id="IPR027417">
    <property type="entry name" value="P-loop_NTPase"/>
</dbReference>
<gene>
    <name evidence="1" type="ORF">ETAA1_60430</name>
</gene>
<dbReference type="EMBL" id="CP036273">
    <property type="protein sequence ID" value="QDU24032.1"/>
    <property type="molecule type" value="Genomic_DNA"/>
</dbReference>
<proteinExistence type="predicted"/>
<dbReference type="Pfam" id="PF03237">
    <property type="entry name" value="Terminase_6N"/>
    <property type="match status" value="1"/>
</dbReference>
<accession>A0A517Y2S0</accession>
<dbReference type="Proteomes" id="UP000319576">
    <property type="component" value="Chromosome"/>
</dbReference>
<evidence type="ECO:0000313" key="2">
    <source>
        <dbReference type="Proteomes" id="UP000319576"/>
    </source>
</evidence>
<evidence type="ECO:0008006" key="3">
    <source>
        <dbReference type="Google" id="ProtNLM"/>
    </source>
</evidence>
<reference evidence="1 2" key="1">
    <citation type="submission" date="2019-02" db="EMBL/GenBank/DDBJ databases">
        <title>Deep-cultivation of Planctomycetes and their phenomic and genomic characterization uncovers novel biology.</title>
        <authorList>
            <person name="Wiegand S."/>
            <person name="Jogler M."/>
            <person name="Boedeker C."/>
            <person name="Pinto D."/>
            <person name="Vollmers J."/>
            <person name="Rivas-Marin E."/>
            <person name="Kohn T."/>
            <person name="Peeters S.H."/>
            <person name="Heuer A."/>
            <person name="Rast P."/>
            <person name="Oberbeckmann S."/>
            <person name="Bunk B."/>
            <person name="Jeske O."/>
            <person name="Meyerdierks A."/>
            <person name="Storesund J.E."/>
            <person name="Kallscheuer N."/>
            <person name="Luecker S."/>
            <person name="Lage O.M."/>
            <person name="Pohl T."/>
            <person name="Merkel B.J."/>
            <person name="Hornburger P."/>
            <person name="Mueller R.-W."/>
            <person name="Bruemmer F."/>
            <person name="Labrenz M."/>
            <person name="Spormann A.M."/>
            <person name="Op den Camp H."/>
            <person name="Overmann J."/>
            <person name="Amann R."/>
            <person name="Jetten M.S.M."/>
            <person name="Mascher T."/>
            <person name="Medema M.H."/>
            <person name="Devos D.P."/>
            <person name="Kaster A.-K."/>
            <person name="Ovreas L."/>
            <person name="Rohde M."/>
            <person name="Galperin M.Y."/>
            <person name="Jogler C."/>
        </authorList>
    </citation>
    <scope>NUCLEOTIDE SEQUENCE [LARGE SCALE GENOMIC DNA]</scope>
    <source>
        <strain evidence="1 2">ETA_A1</strain>
    </source>
</reference>
<evidence type="ECO:0000313" key="1">
    <source>
        <dbReference type="EMBL" id="QDU24032.1"/>
    </source>
</evidence>
<protein>
    <recommendedName>
        <fullName evidence="3">Terminase</fullName>
    </recommendedName>
</protein>
<organism evidence="1 2">
    <name type="scientific">Urbifossiella limnaea</name>
    <dbReference type="NCBI Taxonomy" id="2528023"/>
    <lineage>
        <taxon>Bacteria</taxon>
        <taxon>Pseudomonadati</taxon>
        <taxon>Planctomycetota</taxon>
        <taxon>Planctomycetia</taxon>
        <taxon>Gemmatales</taxon>
        <taxon>Gemmataceae</taxon>
        <taxon>Urbifossiella</taxon>
    </lineage>
</organism>
<dbReference type="Gene3D" id="3.40.50.300">
    <property type="entry name" value="P-loop containing nucleotide triphosphate hydrolases"/>
    <property type="match status" value="1"/>
</dbReference>
<name>A0A517Y2S0_9BACT</name>
<dbReference type="AlphaFoldDB" id="A0A517Y2S0"/>
<dbReference type="RefSeq" id="WP_145244229.1">
    <property type="nucleotide sequence ID" value="NZ_CP036273.1"/>
</dbReference>
<keyword evidence="2" id="KW-1185">Reference proteome</keyword>
<sequence length="279" mass="30377">MSSQTIRSRLTRLERVRATRRASRPDRQALDRLRADPARVLSRPDPWQAALLRALPPRTLAVCSRQSGKSTTAAGCCLTTALLEPGSLTLILSPTLRQSQELFRKVLTLYRAHGRPVPAAAVSKTALELVTGSRVVALPGDPDGIVGFSAPRLVVIDEAARVTDELYQSVRPMLATSGGKLLLCSTPFGRRGFLWREWSSETGNSGTEPAANWHRVEVPATACPRIGAAFLEQERRALGERWFRQEYLCDFAADAGAVFAFDDVLAAGVDSAPDWVQAA</sequence>
<dbReference type="SUPFAM" id="SSF52540">
    <property type="entry name" value="P-loop containing nucleoside triphosphate hydrolases"/>
    <property type="match status" value="1"/>
</dbReference>
<dbReference type="KEGG" id="uli:ETAA1_60430"/>